<feature type="chain" id="PRO_5002538210" description="Outer membrane protein beta-barrel domain-containing protein" evidence="1">
    <location>
        <begin position="21"/>
        <end position="204"/>
    </location>
</feature>
<evidence type="ECO:0000313" key="3">
    <source>
        <dbReference type="Proteomes" id="UP000034032"/>
    </source>
</evidence>
<proteinExistence type="predicted"/>
<dbReference type="Proteomes" id="UP000034032">
    <property type="component" value="Unassembled WGS sequence"/>
</dbReference>
<name>A0A0G1KGY9_9BACT</name>
<dbReference type="AlphaFoldDB" id="A0A0G1KGY9"/>
<protein>
    <recommendedName>
        <fullName evidence="4">Outer membrane protein beta-barrel domain-containing protein</fullName>
    </recommendedName>
</protein>
<evidence type="ECO:0000313" key="2">
    <source>
        <dbReference type="EMBL" id="KKT82780.1"/>
    </source>
</evidence>
<accession>A0A0G1KGY9</accession>
<reference evidence="2 3" key="1">
    <citation type="journal article" date="2015" name="Nature">
        <title>rRNA introns, odd ribosomes, and small enigmatic genomes across a large radiation of phyla.</title>
        <authorList>
            <person name="Brown C.T."/>
            <person name="Hug L.A."/>
            <person name="Thomas B.C."/>
            <person name="Sharon I."/>
            <person name="Castelle C.J."/>
            <person name="Singh A."/>
            <person name="Wilkins M.J."/>
            <person name="Williams K.H."/>
            <person name="Banfield J.F."/>
        </authorList>
    </citation>
    <scope>NUCLEOTIDE SEQUENCE [LARGE SCALE GENOMIC DNA]</scope>
</reference>
<organism evidence="2 3">
    <name type="scientific">Candidatus Yanofskybacteria bacterium GW2011_GWA2_44_9</name>
    <dbReference type="NCBI Taxonomy" id="1619025"/>
    <lineage>
        <taxon>Bacteria</taxon>
        <taxon>Candidatus Yanofskyibacteriota</taxon>
    </lineage>
</organism>
<evidence type="ECO:0000256" key="1">
    <source>
        <dbReference type="SAM" id="SignalP"/>
    </source>
</evidence>
<gene>
    <name evidence="2" type="ORF">UW79_C0001G0036</name>
</gene>
<comment type="caution">
    <text evidence="2">The sequence shown here is derived from an EMBL/GenBank/DDBJ whole genome shotgun (WGS) entry which is preliminary data.</text>
</comment>
<evidence type="ECO:0008006" key="4">
    <source>
        <dbReference type="Google" id="ProtNLM"/>
    </source>
</evidence>
<dbReference type="EMBL" id="LCJR01000001">
    <property type="protein sequence ID" value="KKT82780.1"/>
    <property type="molecule type" value="Genomic_DNA"/>
</dbReference>
<feature type="signal peptide" evidence="1">
    <location>
        <begin position="1"/>
        <end position="20"/>
    </location>
</feature>
<keyword evidence="1" id="KW-0732">Signal</keyword>
<sequence>MKRVIGFAILLTSFAVPAWAQDQGDRSGKAEARVGGIFNSNAAVSGNEGNFSVGFKVGDHLGRGSVTKKLSLDFAFDYVSVSKEEVFIDYIGVARVNKHGLYFSPSMGLDVIKNRRVNLYLNGGFTLYGQVQTISLRGYYNQWQNVCRYYYFYNSCQTDWDLLGNYGLGLNYFPSANHPIYMGISYLRFTNRKNHLAGTFGVVF</sequence>